<reference evidence="2" key="1">
    <citation type="submission" date="2022-07" db="EMBL/GenBank/DDBJ databases">
        <title>FELIX.</title>
        <authorList>
            <person name="Wan K.H."/>
            <person name="Park S."/>
            <person name="Lawrence Q."/>
            <person name="Eichenberger J.P."/>
            <person name="Booth B.W."/>
            <person name="Piaggio A.J."/>
            <person name="Chandler J.C."/>
            <person name="Franklin A.B."/>
            <person name="Celniker S.E."/>
        </authorList>
    </citation>
    <scope>NUCLEOTIDE SEQUENCE</scope>
    <source>
        <strain evidence="2">QA-1986 374</strain>
    </source>
</reference>
<dbReference type="Proteomes" id="UP001059773">
    <property type="component" value="Chromosome"/>
</dbReference>
<feature type="transmembrane region" description="Helical" evidence="1">
    <location>
        <begin position="37"/>
        <end position="58"/>
    </location>
</feature>
<evidence type="ECO:0000256" key="1">
    <source>
        <dbReference type="SAM" id="Phobius"/>
    </source>
</evidence>
<evidence type="ECO:0000313" key="2">
    <source>
        <dbReference type="EMBL" id="UUI04937.1"/>
    </source>
</evidence>
<proteinExistence type="predicted"/>
<dbReference type="RefSeq" id="WP_256709843.1">
    <property type="nucleotide sequence ID" value="NZ_CP101914.1"/>
</dbReference>
<dbReference type="Pfam" id="PF16949">
    <property type="entry name" value="ABC_tran_2"/>
    <property type="match status" value="1"/>
</dbReference>
<keyword evidence="1" id="KW-1133">Transmembrane helix</keyword>
<evidence type="ECO:0000313" key="3">
    <source>
        <dbReference type="Proteomes" id="UP001059773"/>
    </source>
</evidence>
<name>A0ABY5JX15_9BACI</name>
<keyword evidence="1" id="KW-0472">Membrane</keyword>
<keyword evidence="1" id="KW-0812">Transmembrane</keyword>
<gene>
    <name evidence="2" type="ORF">NP439_09995</name>
</gene>
<protein>
    <submittedName>
        <fullName evidence="2">Uncharacterized protein</fullName>
    </submittedName>
</protein>
<dbReference type="InterPro" id="IPR031599">
    <property type="entry name" value="ABC_tran_2"/>
</dbReference>
<feature type="transmembrane region" description="Helical" evidence="1">
    <location>
        <begin position="65"/>
        <end position="88"/>
    </location>
</feature>
<keyword evidence="3" id="KW-1185">Reference proteome</keyword>
<dbReference type="EMBL" id="CP101914">
    <property type="protein sequence ID" value="UUI04937.1"/>
    <property type="molecule type" value="Genomic_DNA"/>
</dbReference>
<feature type="transmembrane region" description="Helical" evidence="1">
    <location>
        <begin position="137"/>
        <end position="162"/>
    </location>
</feature>
<accession>A0ABY5JX15</accession>
<sequence>MFNGQLAASAIAREGLSAWILRTLPLSGRDIALGKLWISWLLPFIILTILECIVGVFLGWAWWQFIFGIVVKAGITIGISSIGIWIGTIGARFNPGNPQQRLTFGTSMFLLLLAYVYLAVLSIPYALMLVPGEAAPFVVDLGAESFGFFGFVFSLFGVLLTWKASNPIIVISLGLLLMFVLSIGLAWLFLYVSAKRINRGVTIDIVNETSGKALFKQKSGKSLY</sequence>
<organism evidence="2 3">
    <name type="scientific">Oceanobacillus jeddahense</name>
    <dbReference type="NCBI Taxonomy" id="1462527"/>
    <lineage>
        <taxon>Bacteria</taxon>
        <taxon>Bacillati</taxon>
        <taxon>Bacillota</taxon>
        <taxon>Bacilli</taxon>
        <taxon>Bacillales</taxon>
        <taxon>Bacillaceae</taxon>
        <taxon>Oceanobacillus</taxon>
    </lineage>
</organism>
<feature type="transmembrane region" description="Helical" evidence="1">
    <location>
        <begin position="168"/>
        <end position="190"/>
    </location>
</feature>
<feature type="transmembrane region" description="Helical" evidence="1">
    <location>
        <begin position="108"/>
        <end position="130"/>
    </location>
</feature>